<dbReference type="PANTHER" id="PTHR41251:SF1">
    <property type="entry name" value="NON-HOMOLOGOUS END JOINING PROTEIN KU"/>
    <property type="match status" value="1"/>
</dbReference>
<dbReference type="RefSeq" id="WP_156989771.1">
    <property type="nucleotide sequence ID" value="NZ_VWXL01000014.1"/>
</dbReference>
<dbReference type="GO" id="GO:0003690">
    <property type="term" value="F:double-stranded DNA binding"/>
    <property type="evidence" value="ECO:0007669"/>
    <property type="project" value="UniProtKB-UniRule"/>
</dbReference>
<dbReference type="GO" id="GO:0006310">
    <property type="term" value="P:DNA recombination"/>
    <property type="evidence" value="ECO:0007669"/>
    <property type="project" value="UniProtKB-KW"/>
</dbReference>
<dbReference type="InterPro" id="IPR016194">
    <property type="entry name" value="SPOC-like_C_dom_sf"/>
</dbReference>
<protein>
    <recommendedName>
        <fullName evidence="2">Non-homologous end joining protein Ku</fullName>
    </recommendedName>
</protein>
<sequence>MAVAHKSVISFGLVAIPIAMYTATQDNDIHFNQLHKEDNSRIRYKKTCAHCGKEIGPGDIVKGYEYDKDHYVVVTDEEIEKIKTEKEKSIQILHFAQLNQISPVYYDKTYQIIPQPGGEKAFELLRRALMDEQKIAIGKAVFGTRDTLMAMIPREDGMLISTMFYEDEVKALSKSYNRPQVAEQELKMAQALIDTMDTPFQPSEYHDEYQVKLKELIEKKIGGQEIVAAKEEKEGGNVIDLMEALKASLDQNKDKAAPKGRKNSKKEKGA</sequence>
<evidence type="ECO:0000313" key="6">
    <source>
        <dbReference type="Proteomes" id="UP000469440"/>
    </source>
</evidence>
<comment type="function">
    <text evidence="2">With LigD forms a non-homologous end joining (NHEJ) DNA repair enzyme, which repairs dsDNA breaks with reduced fidelity. Binds linear dsDNA with 5'- and 3'- overhangs but not closed circular dsDNA nor ssDNA. Recruits and stimulates the ligase activity of LigD.</text>
</comment>
<evidence type="ECO:0000256" key="3">
    <source>
        <dbReference type="SAM" id="MobiDB-lite"/>
    </source>
</evidence>
<name>A0A6N8HVZ5_9FIRM</name>
<keyword evidence="2" id="KW-0234">DNA repair</keyword>
<dbReference type="InterPro" id="IPR009187">
    <property type="entry name" value="Prok_Ku"/>
</dbReference>
<dbReference type="Gene3D" id="2.40.290.10">
    <property type="match status" value="1"/>
</dbReference>
<evidence type="ECO:0000256" key="1">
    <source>
        <dbReference type="ARBA" id="ARBA00023125"/>
    </source>
</evidence>
<dbReference type="EMBL" id="VWXL01000014">
    <property type="protein sequence ID" value="MVB09984.1"/>
    <property type="molecule type" value="Genomic_DNA"/>
</dbReference>
<dbReference type="PANTHER" id="PTHR41251">
    <property type="entry name" value="NON-HOMOLOGOUS END JOINING PROTEIN KU"/>
    <property type="match status" value="1"/>
</dbReference>
<feature type="domain" description="Ku" evidence="4">
    <location>
        <begin position="52"/>
        <end position="180"/>
    </location>
</feature>
<dbReference type="Pfam" id="PF02735">
    <property type="entry name" value="Ku"/>
    <property type="match status" value="1"/>
</dbReference>
<evidence type="ECO:0000259" key="4">
    <source>
        <dbReference type="SMART" id="SM00559"/>
    </source>
</evidence>
<dbReference type="OrthoDB" id="9795084at2"/>
<feature type="compositionally biased region" description="Basic residues" evidence="3">
    <location>
        <begin position="258"/>
        <end position="270"/>
    </location>
</feature>
<dbReference type="InterPro" id="IPR006164">
    <property type="entry name" value="DNA_bd_Ku70/Ku80"/>
</dbReference>
<dbReference type="CDD" id="cd00789">
    <property type="entry name" value="KU_like"/>
    <property type="match status" value="1"/>
</dbReference>
<comment type="similarity">
    <text evidence="2">Belongs to the prokaryotic Ku family.</text>
</comment>
<dbReference type="PIRSF" id="PIRSF006493">
    <property type="entry name" value="Prok_Ku"/>
    <property type="match status" value="1"/>
</dbReference>
<dbReference type="SMART" id="SM00559">
    <property type="entry name" value="Ku78"/>
    <property type="match status" value="1"/>
</dbReference>
<evidence type="ECO:0000313" key="5">
    <source>
        <dbReference type="EMBL" id="MVB09984.1"/>
    </source>
</evidence>
<dbReference type="SUPFAM" id="SSF100939">
    <property type="entry name" value="SPOC domain-like"/>
    <property type="match status" value="1"/>
</dbReference>
<dbReference type="NCBIfam" id="TIGR02772">
    <property type="entry name" value="Ku_bact"/>
    <property type="match status" value="1"/>
</dbReference>
<comment type="caution">
    <text evidence="5">The sequence shown here is derived from an EMBL/GenBank/DDBJ whole genome shotgun (WGS) entry which is preliminary data.</text>
</comment>
<keyword evidence="6" id="KW-1185">Reference proteome</keyword>
<feature type="region of interest" description="Disordered" evidence="3">
    <location>
        <begin position="249"/>
        <end position="270"/>
    </location>
</feature>
<comment type="subunit">
    <text evidence="2">Homodimer. Interacts with LigD.</text>
</comment>
<accession>A0A6N8HVZ5</accession>
<organism evidence="5 6">
    <name type="scientific">Caproicibacter fermentans</name>
    <dbReference type="NCBI Taxonomy" id="2576756"/>
    <lineage>
        <taxon>Bacteria</taxon>
        <taxon>Bacillati</taxon>
        <taxon>Bacillota</taxon>
        <taxon>Clostridia</taxon>
        <taxon>Eubacteriales</taxon>
        <taxon>Acutalibacteraceae</taxon>
        <taxon>Caproicibacter</taxon>
    </lineage>
</organism>
<reference evidence="5 6" key="1">
    <citation type="submission" date="2019-09" db="EMBL/GenBank/DDBJ databases">
        <title>Genome sequence of Clostridium sp. EA1.</title>
        <authorList>
            <person name="Poehlein A."/>
            <person name="Bengelsdorf F.R."/>
            <person name="Daniel R."/>
        </authorList>
    </citation>
    <scope>NUCLEOTIDE SEQUENCE [LARGE SCALE GENOMIC DNA]</scope>
    <source>
        <strain evidence="5 6">EA1</strain>
    </source>
</reference>
<keyword evidence="2" id="KW-0227">DNA damage</keyword>
<keyword evidence="1 2" id="KW-0238">DNA-binding</keyword>
<proteinExistence type="inferred from homology"/>
<evidence type="ECO:0000256" key="2">
    <source>
        <dbReference type="HAMAP-Rule" id="MF_01875"/>
    </source>
</evidence>
<dbReference type="Proteomes" id="UP000469440">
    <property type="component" value="Unassembled WGS sequence"/>
</dbReference>
<keyword evidence="2" id="KW-0233">DNA recombination</keyword>
<gene>
    <name evidence="2 5" type="primary">ku</name>
    <name evidence="5" type="ORF">CAFE_06550</name>
</gene>
<dbReference type="GO" id="GO:0006303">
    <property type="term" value="P:double-strand break repair via nonhomologous end joining"/>
    <property type="evidence" value="ECO:0007669"/>
    <property type="project" value="UniProtKB-UniRule"/>
</dbReference>
<dbReference type="HAMAP" id="MF_01875">
    <property type="entry name" value="Prokaryotic_Ku"/>
    <property type="match status" value="1"/>
</dbReference>
<dbReference type="AlphaFoldDB" id="A0A6N8HVZ5"/>